<protein>
    <submittedName>
        <fullName evidence="4">UDP-2,4-diacetamido-2,4, 6-trideoxy-beta-L-altropyranose hydrolase</fullName>
        <ecNumber evidence="4">3.6.1.57</ecNumber>
    </submittedName>
</protein>
<dbReference type="Gene3D" id="3.40.50.11190">
    <property type="match status" value="1"/>
</dbReference>
<dbReference type="GO" id="GO:0016758">
    <property type="term" value="F:hexosyltransferase activity"/>
    <property type="evidence" value="ECO:0007669"/>
    <property type="project" value="InterPro"/>
</dbReference>
<organism evidence="4 5">
    <name type="scientific">Alteromonas aestuariivivens</name>
    <dbReference type="NCBI Taxonomy" id="1938339"/>
    <lineage>
        <taxon>Bacteria</taxon>
        <taxon>Pseudomonadati</taxon>
        <taxon>Pseudomonadota</taxon>
        <taxon>Gammaproteobacteria</taxon>
        <taxon>Alteromonadales</taxon>
        <taxon>Alteromonadaceae</taxon>
        <taxon>Alteromonas/Salinimonas group</taxon>
        <taxon>Alteromonas</taxon>
    </lineage>
</organism>
<evidence type="ECO:0000313" key="4">
    <source>
        <dbReference type="EMBL" id="RDV25045.1"/>
    </source>
</evidence>
<dbReference type="EMBL" id="QRHA01000007">
    <property type="protein sequence ID" value="RDV25045.1"/>
    <property type="molecule type" value="Genomic_DNA"/>
</dbReference>
<evidence type="ECO:0000259" key="3">
    <source>
        <dbReference type="Pfam" id="PF04101"/>
    </source>
</evidence>
<evidence type="ECO:0000256" key="2">
    <source>
        <dbReference type="PIRSR" id="PIRSR620023-2"/>
    </source>
</evidence>
<accession>A0A3D8M672</accession>
<gene>
    <name evidence="4" type="primary">pseG</name>
    <name evidence="4" type="ORF">DXV75_10465</name>
</gene>
<reference evidence="5" key="1">
    <citation type="submission" date="2018-08" db="EMBL/GenBank/DDBJ databases">
        <authorList>
            <person name="Zhang J."/>
            <person name="Du Z.-J."/>
        </authorList>
    </citation>
    <scope>NUCLEOTIDE SEQUENCE [LARGE SCALE GENOMIC DNA]</scope>
    <source>
        <strain evidence="5">KCTC 52655</strain>
    </source>
</reference>
<dbReference type="EC" id="3.6.1.57" evidence="4"/>
<dbReference type="Gene3D" id="3.40.50.2000">
    <property type="entry name" value="Glycogen Phosphorylase B"/>
    <property type="match status" value="1"/>
</dbReference>
<dbReference type="Proteomes" id="UP000256561">
    <property type="component" value="Unassembled WGS sequence"/>
</dbReference>
<feature type="active site" description="Proton acceptor" evidence="1">
    <location>
        <position position="30"/>
    </location>
</feature>
<dbReference type="AlphaFoldDB" id="A0A3D8M672"/>
<feature type="domain" description="Glycosyl transferase family 28 C-terminal" evidence="3">
    <location>
        <begin position="182"/>
        <end position="333"/>
    </location>
</feature>
<dbReference type="PANTHER" id="PTHR21015">
    <property type="entry name" value="UDP-N-ACETYLGLUCOSAMINE--N-ACETYLMURAMYL-(PENTAPEPTIDE) PYROPHOSPHORYL-UNDECAPRENOL N-ACETYLGLUCOSAMINE TRANSFERASE 1"/>
    <property type="match status" value="1"/>
</dbReference>
<dbReference type="InterPro" id="IPR007235">
    <property type="entry name" value="Glyco_trans_28_C"/>
</dbReference>
<proteinExistence type="predicted"/>
<name>A0A3D8M672_9ALTE</name>
<dbReference type="Pfam" id="PF04101">
    <property type="entry name" value="Glyco_tran_28_C"/>
    <property type="match status" value="1"/>
</dbReference>
<keyword evidence="4" id="KW-0378">Hydrolase</keyword>
<dbReference type="SUPFAM" id="SSF53756">
    <property type="entry name" value="UDP-Glycosyltransferase/glycogen phosphorylase"/>
    <property type="match status" value="1"/>
</dbReference>
<dbReference type="GO" id="GO:0016787">
    <property type="term" value="F:hydrolase activity"/>
    <property type="evidence" value="ECO:0007669"/>
    <property type="project" value="UniProtKB-KW"/>
</dbReference>
<dbReference type="InterPro" id="IPR020023">
    <property type="entry name" value="PseG"/>
</dbReference>
<dbReference type="NCBIfam" id="TIGR03590">
    <property type="entry name" value="PseG"/>
    <property type="match status" value="1"/>
</dbReference>
<evidence type="ECO:0000313" key="5">
    <source>
        <dbReference type="Proteomes" id="UP000256561"/>
    </source>
</evidence>
<comment type="caution">
    <text evidence="4">The sequence shown here is derived from an EMBL/GenBank/DDBJ whole genome shotgun (WGS) entry which is preliminary data.</text>
</comment>
<dbReference type="OrthoDB" id="9788924at2"/>
<feature type="binding site" evidence="2">
    <location>
        <position position="264"/>
    </location>
    <ligand>
        <name>substrate</name>
    </ligand>
</feature>
<dbReference type="PANTHER" id="PTHR21015:SF22">
    <property type="entry name" value="GLYCOSYLTRANSFERASE"/>
    <property type="match status" value="1"/>
</dbReference>
<feature type="binding site" evidence="2">
    <location>
        <position position="164"/>
    </location>
    <ligand>
        <name>substrate</name>
    </ligand>
</feature>
<keyword evidence="5" id="KW-1185">Reference proteome</keyword>
<sequence length="351" mass="38599">MRNCIRMGTHLFVSKMIICTDANEQIGVGHLFRCIALAQAAAHQGVDCHFVLTSAAARISDHQRDWSFAVSESSPEDCFLTLCDLLEQPENSVLVLDGYKISREQLKKLRSKVKCIVALDDGEFRYIEFADIVVNPASRNLNNKYIEIQPSVHCCTGSSYRLLRQEFCNLNPLPVQCRQGIVLCFGGSDPAGLTIKLLQALDEVGARVPIRVITGAAYPTLQELKSLIPTLDLPIEHSHQCQDMAQAWSSARLAISAAGGSQFELGVCQTPSVLVTVANNQLAASERAAKEGWCRVVDKSISMRSLATLALTLYGDDEVLKTMQAACSKFYDAQGAFRVINCIREVLNDCR</sequence>
<evidence type="ECO:0000256" key="1">
    <source>
        <dbReference type="PIRSR" id="PIRSR620023-1"/>
    </source>
</evidence>